<feature type="domain" description="Tryptophan synthase beta chain-like PALP" evidence="1">
    <location>
        <begin position="5"/>
        <end position="221"/>
    </location>
</feature>
<organism evidence="2 3">
    <name type="scientific">Paragemmobacter amnigenus</name>
    <dbReference type="NCBI Taxonomy" id="2852097"/>
    <lineage>
        <taxon>Bacteria</taxon>
        <taxon>Pseudomonadati</taxon>
        <taxon>Pseudomonadota</taxon>
        <taxon>Alphaproteobacteria</taxon>
        <taxon>Rhodobacterales</taxon>
        <taxon>Paracoccaceae</taxon>
        <taxon>Paragemmobacter</taxon>
    </lineage>
</organism>
<sequence length="224" mass="23131">MRGAAQGARLQSGDTIVECTSGSTGTSLASVGVASGYRCLLVASDAFSAEKLAHMRALGADLELLRSDNKKITVELVTALIETSRQLSQKPGHFWADQFNNADVLTGYADLGHEIWAQTDGRIDAFVQGVGTGGSLRGTAEALRLHDPAIRIVAVEPAESPVLSGGAPGGNLIEGIGMGYVVPLWKPGLADEIVAVSAGEAMAMARRLAREEGLFGGASAGRTA</sequence>
<dbReference type="Proteomes" id="UP000731907">
    <property type="component" value="Unassembled WGS sequence"/>
</dbReference>
<dbReference type="EMBL" id="JAAATX020000009">
    <property type="protein sequence ID" value="MBU9698843.1"/>
    <property type="molecule type" value="Genomic_DNA"/>
</dbReference>
<comment type="caution">
    <text evidence="2">The sequence shown here is derived from an EMBL/GenBank/DDBJ whole genome shotgun (WGS) entry which is preliminary data.</text>
</comment>
<keyword evidence="3" id="KW-1185">Reference proteome</keyword>
<reference evidence="2 3" key="1">
    <citation type="submission" date="2021-06" db="EMBL/GenBank/DDBJ databases">
        <title>Rhodobacteraceae bacterium strain HSP-20.</title>
        <authorList>
            <person name="Chen W.-M."/>
        </authorList>
    </citation>
    <scope>NUCLEOTIDE SEQUENCE [LARGE SCALE GENOMIC DNA]</scope>
    <source>
        <strain evidence="2 3">HSP-20</strain>
    </source>
</reference>
<dbReference type="InterPro" id="IPR050214">
    <property type="entry name" value="Cys_Synth/Cystath_Beta-Synth"/>
</dbReference>
<protein>
    <submittedName>
        <fullName evidence="2">Cysteine synthase family protein</fullName>
    </submittedName>
</protein>
<accession>A0ABS6J506</accession>
<dbReference type="Pfam" id="PF00291">
    <property type="entry name" value="PALP"/>
    <property type="match status" value="1"/>
</dbReference>
<dbReference type="CDD" id="cd01561">
    <property type="entry name" value="CBS_like"/>
    <property type="match status" value="1"/>
</dbReference>
<evidence type="ECO:0000313" key="2">
    <source>
        <dbReference type="EMBL" id="MBU9698843.1"/>
    </source>
</evidence>
<gene>
    <name evidence="2" type="ORF">GU927_013410</name>
</gene>
<name>A0ABS6J506_9RHOB</name>
<dbReference type="InterPro" id="IPR001926">
    <property type="entry name" value="TrpB-like_PALP"/>
</dbReference>
<proteinExistence type="predicted"/>
<evidence type="ECO:0000259" key="1">
    <source>
        <dbReference type="Pfam" id="PF00291"/>
    </source>
</evidence>
<dbReference type="PANTHER" id="PTHR10314">
    <property type="entry name" value="CYSTATHIONINE BETA-SYNTHASE"/>
    <property type="match status" value="1"/>
</dbReference>
<evidence type="ECO:0000313" key="3">
    <source>
        <dbReference type="Proteomes" id="UP000731907"/>
    </source>
</evidence>